<sequence>MSTPESLNLKTVKKLWDQNQNKSQDKTSQSHKKKEIENIVQVIADDIQDNIISDSNHVTKILATVRCQNSDTIILLNLAQLFDKTTNAEYYITKTNQEETLC</sequence>
<dbReference type="Proteomes" id="UP000266861">
    <property type="component" value="Unassembled WGS sequence"/>
</dbReference>
<reference evidence="1 2" key="1">
    <citation type="submission" date="2018-08" db="EMBL/GenBank/DDBJ databases">
        <title>Genome and evolution of the arbuscular mycorrhizal fungus Diversispora epigaea (formerly Glomus versiforme) and its bacterial endosymbionts.</title>
        <authorList>
            <person name="Sun X."/>
            <person name="Fei Z."/>
            <person name="Harrison M."/>
        </authorList>
    </citation>
    <scope>NUCLEOTIDE SEQUENCE [LARGE SCALE GENOMIC DNA]</scope>
    <source>
        <strain evidence="1 2">IT104</strain>
    </source>
</reference>
<accession>A0A397JZ20</accession>
<name>A0A397JZ20_9GLOM</name>
<keyword evidence="2" id="KW-1185">Reference proteome</keyword>
<evidence type="ECO:0000313" key="1">
    <source>
        <dbReference type="EMBL" id="RHZ89710.1"/>
    </source>
</evidence>
<organism evidence="1 2">
    <name type="scientific">Diversispora epigaea</name>
    <dbReference type="NCBI Taxonomy" id="1348612"/>
    <lineage>
        <taxon>Eukaryota</taxon>
        <taxon>Fungi</taxon>
        <taxon>Fungi incertae sedis</taxon>
        <taxon>Mucoromycota</taxon>
        <taxon>Glomeromycotina</taxon>
        <taxon>Glomeromycetes</taxon>
        <taxon>Diversisporales</taxon>
        <taxon>Diversisporaceae</taxon>
        <taxon>Diversispora</taxon>
    </lineage>
</organism>
<dbReference type="EMBL" id="PQFF01000010">
    <property type="protein sequence ID" value="RHZ89710.1"/>
    <property type="molecule type" value="Genomic_DNA"/>
</dbReference>
<dbReference type="OrthoDB" id="2442052at2759"/>
<evidence type="ECO:0000313" key="2">
    <source>
        <dbReference type="Proteomes" id="UP000266861"/>
    </source>
</evidence>
<proteinExistence type="predicted"/>
<protein>
    <submittedName>
        <fullName evidence="1">Uncharacterized protein</fullName>
    </submittedName>
</protein>
<gene>
    <name evidence="1" type="ORF">Glove_12g21</name>
</gene>
<comment type="caution">
    <text evidence="1">The sequence shown here is derived from an EMBL/GenBank/DDBJ whole genome shotgun (WGS) entry which is preliminary data.</text>
</comment>
<dbReference type="AlphaFoldDB" id="A0A397JZ20"/>